<dbReference type="AlphaFoldDB" id="A0A8S4R8Y0"/>
<keyword evidence="3 6" id="KW-0378">Hydrolase</keyword>
<evidence type="ECO:0000313" key="8">
    <source>
        <dbReference type="EMBL" id="CAH2233124.1"/>
    </source>
</evidence>
<evidence type="ECO:0000256" key="2">
    <source>
        <dbReference type="ARBA" id="ARBA00022487"/>
    </source>
</evidence>
<gene>
    <name evidence="8" type="primary">jg13988</name>
    <name evidence="8" type="ORF">PAEG_LOCUS11252</name>
</gene>
<dbReference type="OrthoDB" id="19653at2759"/>
<accession>A0A8S4R8Y0</accession>
<dbReference type="PROSITE" id="PS00122">
    <property type="entry name" value="CARBOXYLESTERASE_B_1"/>
    <property type="match status" value="1"/>
</dbReference>
<name>A0A8S4R8Y0_9NEOP</name>
<feature type="chain" id="PRO_5035960319" description="Carboxylic ester hydrolase" evidence="6">
    <location>
        <begin position="21"/>
        <end position="558"/>
    </location>
</feature>
<comment type="similarity">
    <text evidence="1 6">Belongs to the type-B carboxylesterase/lipase family.</text>
</comment>
<keyword evidence="4" id="KW-1015">Disulfide bond</keyword>
<keyword evidence="5" id="KW-0325">Glycoprotein</keyword>
<evidence type="ECO:0000256" key="5">
    <source>
        <dbReference type="ARBA" id="ARBA00023180"/>
    </source>
</evidence>
<dbReference type="Proteomes" id="UP000838756">
    <property type="component" value="Unassembled WGS sequence"/>
</dbReference>
<dbReference type="Pfam" id="PF00135">
    <property type="entry name" value="COesterase"/>
    <property type="match status" value="1"/>
</dbReference>
<keyword evidence="9" id="KW-1185">Reference proteome</keyword>
<comment type="caution">
    <text evidence="8">The sequence shown here is derived from an EMBL/GenBank/DDBJ whole genome shotgun (WGS) entry which is preliminary data.</text>
</comment>
<organism evidence="8 9">
    <name type="scientific">Pararge aegeria aegeria</name>
    <dbReference type="NCBI Taxonomy" id="348720"/>
    <lineage>
        <taxon>Eukaryota</taxon>
        <taxon>Metazoa</taxon>
        <taxon>Ecdysozoa</taxon>
        <taxon>Arthropoda</taxon>
        <taxon>Hexapoda</taxon>
        <taxon>Insecta</taxon>
        <taxon>Pterygota</taxon>
        <taxon>Neoptera</taxon>
        <taxon>Endopterygota</taxon>
        <taxon>Lepidoptera</taxon>
        <taxon>Glossata</taxon>
        <taxon>Ditrysia</taxon>
        <taxon>Papilionoidea</taxon>
        <taxon>Nymphalidae</taxon>
        <taxon>Satyrinae</taxon>
        <taxon>Satyrini</taxon>
        <taxon>Parargina</taxon>
        <taxon>Pararge</taxon>
    </lineage>
</organism>
<keyword evidence="6" id="KW-0732">Signal</keyword>
<feature type="signal peptide" evidence="6">
    <location>
        <begin position="1"/>
        <end position="20"/>
    </location>
</feature>
<dbReference type="EC" id="3.1.1.-" evidence="6"/>
<dbReference type="PANTHER" id="PTHR11559">
    <property type="entry name" value="CARBOXYLESTERASE"/>
    <property type="match status" value="1"/>
</dbReference>
<evidence type="ECO:0000256" key="1">
    <source>
        <dbReference type="ARBA" id="ARBA00005964"/>
    </source>
</evidence>
<evidence type="ECO:0000256" key="6">
    <source>
        <dbReference type="RuleBase" id="RU361235"/>
    </source>
</evidence>
<dbReference type="GO" id="GO:0052689">
    <property type="term" value="F:carboxylic ester hydrolase activity"/>
    <property type="evidence" value="ECO:0007669"/>
    <property type="project" value="UniProtKB-KW"/>
</dbReference>
<sequence length="558" mass="63676">MKFKIGLLFIAYLEICVIYCTREEQKQSPPVVTVQEGKLRGTTYNLVDGSTCFAFRGIPFAQPPVGDLRFKAPLPPLSWHGIRDATNFGDICTQYNITYQGSEDCLFLNIYTKSLQPNARNAVMVYIYGGSYYEGSGDFFLSDFLMLHDNVMLVTFNYRLDIPGFLSLDIPEAPGNAGMKDQVAALRWIQNNIAQFGGDPNSVTLFGESSGASSVTYHMLSPMSTGLFHKVIAQSGVCIHDWAIAYGAKARAFRAGKILGTKTDDVRELLKYLKGLDAKALTNLTFATLTTDEQYRGLPEQFIPNVEKKFPGVEAFITENPVNMLVEGKVNRVPLMLGYNSGEGLIVLKDHLTKLDVYNKEPSYYVPREIKGRVSKDQLKEFGDRIKEFYFGRRNITKDDLNTIVDMQTDMHFSYNTHRFAHLYAKLREPVYLYSFNLVTDLNIIKIALDLTNLKGVSHADELWYLFYNYLNDEFYAEQERLRDIVFRVTKLWVNFAKTGCPTPDSSLGAIWHPYTIKGKEYFKIDEPFAPGNKLNERRIKFWDKLYEDARLPHMSNK</sequence>
<evidence type="ECO:0000256" key="3">
    <source>
        <dbReference type="ARBA" id="ARBA00022801"/>
    </source>
</evidence>
<keyword evidence="2" id="KW-0719">Serine esterase</keyword>
<dbReference type="EMBL" id="CAKXAJ010024941">
    <property type="protein sequence ID" value="CAH2233124.1"/>
    <property type="molecule type" value="Genomic_DNA"/>
</dbReference>
<reference evidence="8" key="1">
    <citation type="submission" date="2022-03" db="EMBL/GenBank/DDBJ databases">
        <authorList>
            <person name="Lindestad O."/>
        </authorList>
    </citation>
    <scope>NUCLEOTIDE SEQUENCE</scope>
</reference>
<dbReference type="InterPro" id="IPR029058">
    <property type="entry name" value="AB_hydrolase_fold"/>
</dbReference>
<dbReference type="SUPFAM" id="SSF53474">
    <property type="entry name" value="alpha/beta-Hydrolases"/>
    <property type="match status" value="1"/>
</dbReference>
<evidence type="ECO:0000256" key="4">
    <source>
        <dbReference type="ARBA" id="ARBA00023157"/>
    </source>
</evidence>
<dbReference type="InterPro" id="IPR019826">
    <property type="entry name" value="Carboxylesterase_B_AS"/>
</dbReference>
<feature type="domain" description="Carboxylesterase type B" evidence="7">
    <location>
        <begin position="29"/>
        <end position="543"/>
    </location>
</feature>
<proteinExistence type="inferred from homology"/>
<evidence type="ECO:0000259" key="7">
    <source>
        <dbReference type="Pfam" id="PF00135"/>
    </source>
</evidence>
<dbReference type="InterPro" id="IPR002018">
    <property type="entry name" value="CarbesteraseB"/>
</dbReference>
<protein>
    <recommendedName>
        <fullName evidence="6">Carboxylic ester hydrolase</fullName>
        <ecNumber evidence="6">3.1.1.-</ecNumber>
    </recommendedName>
</protein>
<evidence type="ECO:0000313" key="9">
    <source>
        <dbReference type="Proteomes" id="UP000838756"/>
    </source>
</evidence>
<dbReference type="InterPro" id="IPR050309">
    <property type="entry name" value="Type-B_Carboxylest/Lipase"/>
</dbReference>
<dbReference type="Gene3D" id="3.40.50.1820">
    <property type="entry name" value="alpha/beta hydrolase"/>
    <property type="match status" value="1"/>
</dbReference>